<dbReference type="EMBL" id="CP054038">
    <property type="protein sequence ID" value="QKJ18781.1"/>
    <property type="molecule type" value="Genomic_DNA"/>
</dbReference>
<keyword evidence="1" id="KW-0472">Membrane</keyword>
<accession>A0A7D4TFR5</accession>
<evidence type="ECO:0000313" key="2">
    <source>
        <dbReference type="EMBL" id="QKJ18781.1"/>
    </source>
</evidence>
<dbReference type="RefSeq" id="WP_172989222.1">
    <property type="nucleotide sequence ID" value="NZ_CP054038.1"/>
</dbReference>
<name>A0A7D4TFR5_9MICO</name>
<reference evidence="2 3" key="1">
    <citation type="submission" date="2020-05" db="EMBL/GenBank/DDBJ databases">
        <title>Strain PA2F3 complete genome.</title>
        <authorList>
            <person name="Kim Y.-S."/>
            <person name="Kim S.-J."/>
            <person name="Jung H.-k."/>
            <person name="Kim S.-E."/>
            <person name="Kim K.-H."/>
        </authorList>
    </citation>
    <scope>NUCLEOTIDE SEQUENCE [LARGE SCALE GENOMIC DNA]</scope>
    <source>
        <strain evidence="2 3">PA2F3</strain>
    </source>
</reference>
<keyword evidence="1" id="KW-1133">Transmembrane helix</keyword>
<organism evidence="2 3">
    <name type="scientific">Microbacterium hominis</name>
    <dbReference type="NCBI Taxonomy" id="162426"/>
    <lineage>
        <taxon>Bacteria</taxon>
        <taxon>Bacillati</taxon>
        <taxon>Actinomycetota</taxon>
        <taxon>Actinomycetes</taxon>
        <taxon>Micrococcales</taxon>
        <taxon>Microbacteriaceae</taxon>
        <taxon>Microbacterium</taxon>
    </lineage>
</organism>
<evidence type="ECO:0000256" key="1">
    <source>
        <dbReference type="SAM" id="Phobius"/>
    </source>
</evidence>
<keyword evidence="1" id="KW-0812">Transmembrane</keyword>
<proteinExistence type="predicted"/>
<gene>
    <name evidence="2" type="ORF">HQM25_04890</name>
</gene>
<evidence type="ECO:0000313" key="3">
    <source>
        <dbReference type="Proteomes" id="UP000502498"/>
    </source>
</evidence>
<dbReference type="Proteomes" id="UP000502498">
    <property type="component" value="Chromosome"/>
</dbReference>
<dbReference type="AlphaFoldDB" id="A0A7D4TFR5"/>
<sequence>MDSAIDAIVEIFTWVGLGTGAFLAVIALILSLFDGTWHPARAVIEEDGHGRFVRWFDEEGGVNEARLSHEQDHALAGATMADIFYRRGSRGRMRLTPGSPVVRGFLRIAIGLLALGLVALVLSGVLLFARG</sequence>
<feature type="transmembrane region" description="Helical" evidence="1">
    <location>
        <begin position="105"/>
        <end position="129"/>
    </location>
</feature>
<feature type="transmembrane region" description="Helical" evidence="1">
    <location>
        <begin position="12"/>
        <end position="33"/>
    </location>
</feature>
<protein>
    <submittedName>
        <fullName evidence="2">Uncharacterized protein</fullName>
    </submittedName>
</protein>